<dbReference type="GO" id="GO:0005856">
    <property type="term" value="C:cytoskeleton"/>
    <property type="evidence" value="ECO:0007669"/>
    <property type="project" value="UniProtKB-SubCell"/>
</dbReference>
<dbReference type="EMBL" id="GDID01003718">
    <property type="protein sequence ID" value="JAP92888.1"/>
    <property type="molecule type" value="Transcribed_RNA"/>
</dbReference>
<keyword evidence="3" id="KW-0963">Cytoplasm</keyword>
<evidence type="ECO:0000256" key="6">
    <source>
        <dbReference type="SAM" id="Coils"/>
    </source>
</evidence>
<feature type="coiled-coil region" evidence="6">
    <location>
        <begin position="173"/>
        <end position="343"/>
    </location>
</feature>
<evidence type="ECO:0000256" key="3">
    <source>
        <dbReference type="ARBA" id="ARBA00022490"/>
    </source>
</evidence>
<feature type="coiled-coil region" evidence="6">
    <location>
        <begin position="88"/>
        <end position="115"/>
    </location>
</feature>
<evidence type="ECO:0000313" key="7">
    <source>
        <dbReference type="EMBL" id="JAP92888.1"/>
    </source>
</evidence>
<protein>
    <recommendedName>
        <fullName evidence="8">Dynein regulatory complex protein 9</fullName>
    </recommendedName>
</protein>
<dbReference type="GO" id="GO:0005737">
    <property type="term" value="C:cytoplasm"/>
    <property type="evidence" value="ECO:0007669"/>
    <property type="project" value="TreeGrafter"/>
</dbReference>
<dbReference type="GO" id="GO:0044782">
    <property type="term" value="P:cilium organization"/>
    <property type="evidence" value="ECO:0007669"/>
    <property type="project" value="TreeGrafter"/>
</dbReference>
<keyword evidence="6" id="KW-0175">Coiled coil</keyword>
<comment type="subcellular location">
    <subcellularLocation>
        <location evidence="2">Cell projection</location>
    </subcellularLocation>
    <subcellularLocation>
        <location evidence="1">Cytoplasm</location>
        <location evidence="1">Cytoskeleton</location>
    </subcellularLocation>
</comment>
<dbReference type="GO" id="GO:0031514">
    <property type="term" value="C:motile cilium"/>
    <property type="evidence" value="ECO:0007669"/>
    <property type="project" value="TreeGrafter"/>
</dbReference>
<name>A0A146K966_9EUKA</name>
<reference evidence="7" key="1">
    <citation type="submission" date="2015-07" db="EMBL/GenBank/DDBJ databases">
        <title>Adaptation to a free-living lifestyle via gene acquisitions in the diplomonad Trepomonas sp. PC1.</title>
        <authorList>
            <person name="Xu F."/>
            <person name="Jerlstrom-Hultqvist J."/>
            <person name="Kolisko M."/>
            <person name="Simpson A.G.B."/>
            <person name="Roger A.J."/>
            <person name="Svard S.G."/>
            <person name="Andersson J.O."/>
        </authorList>
    </citation>
    <scope>NUCLEOTIDE SEQUENCE</scope>
    <source>
        <strain evidence="7">PC1</strain>
    </source>
</reference>
<evidence type="ECO:0000256" key="5">
    <source>
        <dbReference type="ARBA" id="ARBA00023273"/>
    </source>
</evidence>
<feature type="non-terminal residue" evidence="7">
    <location>
        <position position="1"/>
    </location>
</feature>
<evidence type="ECO:0008006" key="8">
    <source>
        <dbReference type="Google" id="ProtNLM"/>
    </source>
</evidence>
<dbReference type="PANTHER" id="PTHR14871:SF1">
    <property type="entry name" value="DYNEIN REGULATORY COMPLEX PROTEIN 9"/>
    <property type="match status" value="1"/>
</dbReference>
<keyword evidence="5" id="KW-0966">Cell projection</keyword>
<dbReference type="AlphaFoldDB" id="A0A146K966"/>
<keyword evidence="4" id="KW-0206">Cytoskeleton</keyword>
<evidence type="ECO:0000256" key="1">
    <source>
        <dbReference type="ARBA" id="ARBA00004245"/>
    </source>
</evidence>
<evidence type="ECO:0000256" key="2">
    <source>
        <dbReference type="ARBA" id="ARBA00004316"/>
    </source>
</evidence>
<dbReference type="InterPro" id="IPR042618">
    <property type="entry name" value="IQCG"/>
</dbReference>
<dbReference type="PANTHER" id="PTHR14871">
    <property type="entry name" value="DYNEIN REGULATORY COMPLEX PROTEIN 9"/>
    <property type="match status" value="1"/>
</dbReference>
<gene>
    <name evidence="7" type="ORF">TPC1_15023</name>
</gene>
<organism evidence="7">
    <name type="scientific">Trepomonas sp. PC1</name>
    <dbReference type="NCBI Taxonomy" id="1076344"/>
    <lineage>
        <taxon>Eukaryota</taxon>
        <taxon>Metamonada</taxon>
        <taxon>Diplomonadida</taxon>
        <taxon>Hexamitidae</taxon>
        <taxon>Hexamitinae</taxon>
        <taxon>Trepomonas</taxon>
    </lineage>
</organism>
<evidence type="ECO:0000256" key="4">
    <source>
        <dbReference type="ARBA" id="ARBA00023212"/>
    </source>
</evidence>
<accession>A0A146K966</accession>
<sequence>HDEQSMQGINEGTSSVLNQVDAILAVQVFQDALNKFNLLDELAPKIAQHKDAITQCVGSEIKRIIDHQKDLETEFQNFIKKRDEAVSQQLNSEQIAQLNNQVQQLAQKIQDSTKELCKNLKENPSVTENLGKTQTHRSDYKLLIANALEELKKNSYGDLDRQISSQYKMLREHEELQKREADQRKLVEDLKQEIANKKLQHSEFMAKNQQQLQILKDDLAAEKDRINQCLNLLEKELQSGENEVSRLRHSELTLQKQKVVNLQQQTTLQKEIDQELIDSVQAQSEELQKKSAEWASRKDQLTKQMEFERAQLVKERDEKVEEIRTLEEQCNLNREEKKQWVENQEFKKRMEAVTIEARKMRFEISRNYLQQQWAESLCVSKKKKKGKK</sequence>
<proteinExistence type="predicted"/>